<feature type="region of interest" description="Disordered" evidence="4">
    <location>
        <begin position="618"/>
        <end position="654"/>
    </location>
</feature>
<dbReference type="PROSITE" id="PS51684">
    <property type="entry name" value="SAM_MT_TRM5_TYW2"/>
    <property type="match status" value="1"/>
</dbReference>
<evidence type="ECO:0000313" key="7">
    <source>
        <dbReference type="Proteomes" id="UP000054558"/>
    </source>
</evidence>
<feature type="compositionally biased region" description="Basic and acidic residues" evidence="4">
    <location>
        <begin position="641"/>
        <end position="652"/>
    </location>
</feature>
<feature type="compositionally biased region" description="Basic and acidic residues" evidence="4">
    <location>
        <begin position="421"/>
        <end position="451"/>
    </location>
</feature>
<keyword evidence="3" id="KW-0819">tRNA processing</keyword>
<evidence type="ECO:0000256" key="4">
    <source>
        <dbReference type="SAM" id="MobiDB-lite"/>
    </source>
</evidence>
<feature type="compositionally biased region" description="Basic and acidic residues" evidence="4">
    <location>
        <begin position="827"/>
        <end position="840"/>
    </location>
</feature>
<evidence type="ECO:0000256" key="1">
    <source>
        <dbReference type="ARBA" id="ARBA00022679"/>
    </source>
</evidence>
<name>A0A1Y1HY30_KLENI</name>
<dbReference type="Pfam" id="PF02475">
    <property type="entry name" value="TRM5-TYW2_MTfase"/>
    <property type="match status" value="1"/>
</dbReference>
<organism evidence="6 7">
    <name type="scientific">Klebsormidium nitens</name>
    <name type="common">Green alga</name>
    <name type="synonym">Ulothrix nitens</name>
    <dbReference type="NCBI Taxonomy" id="105231"/>
    <lineage>
        <taxon>Eukaryota</taxon>
        <taxon>Viridiplantae</taxon>
        <taxon>Streptophyta</taxon>
        <taxon>Klebsormidiophyceae</taxon>
        <taxon>Klebsormidiales</taxon>
        <taxon>Klebsormidiaceae</taxon>
        <taxon>Klebsormidium</taxon>
    </lineage>
</organism>
<evidence type="ECO:0000256" key="2">
    <source>
        <dbReference type="ARBA" id="ARBA00022691"/>
    </source>
</evidence>
<evidence type="ECO:0000313" key="6">
    <source>
        <dbReference type="EMBL" id="GAQ83580.1"/>
    </source>
</evidence>
<feature type="region of interest" description="Disordered" evidence="4">
    <location>
        <begin position="934"/>
        <end position="1006"/>
    </location>
</feature>
<dbReference type="GO" id="GO:0008175">
    <property type="term" value="F:tRNA methyltransferase activity"/>
    <property type="evidence" value="ECO:0000318"/>
    <property type="project" value="GO_Central"/>
</dbReference>
<dbReference type="OrthoDB" id="408788at2759"/>
<gene>
    <name evidence="6" type="ORF">KFL_001530200</name>
</gene>
<evidence type="ECO:0000259" key="5">
    <source>
        <dbReference type="PROSITE" id="PS51684"/>
    </source>
</evidence>
<dbReference type="GO" id="GO:0002939">
    <property type="term" value="P:tRNA N1-guanine methylation"/>
    <property type="evidence" value="ECO:0000318"/>
    <property type="project" value="GO_Central"/>
</dbReference>
<keyword evidence="1" id="KW-0808">Transferase</keyword>
<dbReference type="InterPro" id="IPR030382">
    <property type="entry name" value="MeTrfase_TRM5/TYW2"/>
</dbReference>
<sequence>MNRASLCNAVSGQVQSVEASLVEENWGVNFVPLSQKFRVNLTGEGESAGRLTPLSEVARGKSASTPGVNLGEVASAPVLDEDDQDSIRRASHLHASPSKPQVKSEPRWQTRCEGPPPPAAQNFLEEVQTDLRGFHILESDKELDEGPVFERDEEWEASIFLWKRPQGSQREVGSVFAGTPGPAFQGDNRRYFVEDTGKQLRIKRLGKRDKQGPKRAEREHKRELERRWLEEKYGLTLPESKGVKNIVNRIGGWKVVGQGWVERRRDTEIAKIAKSVGMERAIEKEMRGRGSPEGGLTENGVEEGLVTNEADGSDGVWVRISKEDIRGDDRAETASEEGLPSRVRTSDPQEEEVWQNELRGYRERLRTSDPGTNGTRQGEKFAASESYAMDKRRVVWAETSGQNVGAGIANAKTRAGQNDPRGFEPQENREGNNAREDPRKEGRAESGELRRVYRKGPAFERLQNEGSAEEVERFARRAFLEHLETKYGKLHVGRLWKESKIEDTRGWLQVYHDTWLPGHGVVALEPFPESAPVLQDPPPPKYKRPYPVTAKMTRRLRALPKALTRRPPPNDPLGSVYVRGRSVELGSVDRFSARGGDEERSLFASRGWLNEEQERRIRERSEELQGGRALSGGGARSGRGKKGDKQLDKPPRVSEPARLGLKVLEWRYARLRRLKKLKKRSDREGGWFEKRVSVAAQSRISLVVDRREEAEREPNSDAGEWELEAVDAVGLIVRQGGLAGREAFASEGNGALSGETADDAANGEDQSGWKADNPAIGRGRSDGPTAAAQDPFRGRPLNGFANSSAILTRAAPPADVIVEAATSDAHLPRSFEGSDERSTHADVTPAGATSTGAPKVETAPGDEMESFGDHEGSAKGVESPMSVSVNTREFLTRTFRVLALRVPEQEAAELAARLEGHLLHWPRIANTWPVPTAATAPPFDAESSDVQFGDDSKLDSPDVQMAESATTPGPQQLSSREKREAALRRLASEPAQKRTQLRTPEPSVRNSVQKEVNKGVGLTVVREISTNDADVNADVSSAGASSLGLSETLRPLLSRSDTGLSDPDATWTTTGVPSGGSARLLLLNEGLAGGGISYLPKIVRLVVGACPSEGGLKAVKGAVLVACDLTLGYEYWTVDEAIGYLVSSGEAKVHVEYVGHLAILYGGGEDLERKQMIGQVLVDKHPHVRTVLAHPSRLSDRPALVAGATSFFTTALENGVRLEMDLGAVRYDVSMAAERQRLLDTFTAADVVCDATAGIGAFAVAAAGRVRFVHACDFNPAALCYLARNAELNGTERNMRLWQLEPEDFIREIHSASPRCYVTHFVLDLRGRSCRVLEAFRGSFNRGLWGERPLPQVHIYTIPRTDDPEAEITEQIYDALGVRSWGVRFYHAQLRTSGGLFTVASFRLPSECAFDDILGYH</sequence>
<feature type="domain" description="SAM-dependent methyltransferase TRM5/TYW2-type" evidence="5">
    <location>
        <begin position="1151"/>
        <end position="1406"/>
    </location>
</feature>
<dbReference type="PANTHER" id="PTHR23245">
    <property type="entry name" value="TRNA METHYLTRANSFERASE"/>
    <property type="match status" value="1"/>
</dbReference>
<dbReference type="STRING" id="105231.A0A1Y1HY30"/>
<evidence type="ECO:0000256" key="3">
    <source>
        <dbReference type="ARBA" id="ARBA00022694"/>
    </source>
</evidence>
<feature type="region of interest" description="Disordered" evidence="4">
    <location>
        <begin position="827"/>
        <end position="880"/>
    </location>
</feature>
<feature type="region of interest" description="Disordered" evidence="4">
    <location>
        <begin position="406"/>
        <end position="451"/>
    </location>
</feature>
<accession>A0A1Y1HY30</accession>
<keyword evidence="2" id="KW-0949">S-adenosyl-L-methionine</keyword>
<reference evidence="6 7" key="1">
    <citation type="journal article" date="2014" name="Nat. Commun.">
        <title>Klebsormidium flaccidum genome reveals primary factors for plant terrestrial adaptation.</title>
        <authorList>
            <person name="Hori K."/>
            <person name="Maruyama F."/>
            <person name="Fujisawa T."/>
            <person name="Togashi T."/>
            <person name="Yamamoto N."/>
            <person name="Seo M."/>
            <person name="Sato S."/>
            <person name="Yamada T."/>
            <person name="Mori H."/>
            <person name="Tajima N."/>
            <person name="Moriyama T."/>
            <person name="Ikeuchi M."/>
            <person name="Watanabe M."/>
            <person name="Wada H."/>
            <person name="Kobayashi K."/>
            <person name="Saito M."/>
            <person name="Masuda T."/>
            <person name="Sasaki-Sekimoto Y."/>
            <person name="Mashiguchi K."/>
            <person name="Awai K."/>
            <person name="Shimojima M."/>
            <person name="Masuda S."/>
            <person name="Iwai M."/>
            <person name="Nobusawa T."/>
            <person name="Narise T."/>
            <person name="Kondo S."/>
            <person name="Saito H."/>
            <person name="Sato R."/>
            <person name="Murakawa M."/>
            <person name="Ihara Y."/>
            <person name="Oshima-Yamada Y."/>
            <person name="Ohtaka K."/>
            <person name="Satoh M."/>
            <person name="Sonobe K."/>
            <person name="Ishii M."/>
            <person name="Ohtani R."/>
            <person name="Kanamori-Sato M."/>
            <person name="Honoki R."/>
            <person name="Miyazaki D."/>
            <person name="Mochizuki H."/>
            <person name="Umetsu J."/>
            <person name="Higashi K."/>
            <person name="Shibata D."/>
            <person name="Kamiya Y."/>
            <person name="Sato N."/>
            <person name="Nakamura Y."/>
            <person name="Tabata S."/>
            <person name="Ida S."/>
            <person name="Kurokawa K."/>
            <person name="Ohta H."/>
        </authorList>
    </citation>
    <scope>NUCLEOTIDE SEQUENCE [LARGE SCALE GENOMIC DNA]</scope>
    <source>
        <strain evidence="6 7">NIES-2285</strain>
    </source>
</reference>
<dbReference type="Gene3D" id="3.40.50.150">
    <property type="entry name" value="Vaccinia Virus protein VP39"/>
    <property type="match status" value="1"/>
</dbReference>
<feature type="compositionally biased region" description="Polar residues" evidence="4">
    <location>
        <begin position="963"/>
        <end position="973"/>
    </location>
</feature>
<proteinExistence type="predicted"/>
<feature type="region of interest" description="Disordered" evidence="4">
    <location>
        <begin position="58"/>
        <end position="77"/>
    </location>
</feature>
<dbReference type="GO" id="GO:0005737">
    <property type="term" value="C:cytoplasm"/>
    <property type="evidence" value="ECO:0000318"/>
    <property type="project" value="GO_Central"/>
</dbReference>
<feature type="compositionally biased region" description="Basic and acidic residues" evidence="4">
    <location>
        <begin position="975"/>
        <end position="987"/>
    </location>
</feature>
<dbReference type="InterPro" id="IPR056743">
    <property type="entry name" value="TRM5-TYW2-like_MTfase"/>
</dbReference>
<dbReference type="Proteomes" id="UP000054558">
    <property type="component" value="Unassembled WGS sequence"/>
</dbReference>
<feature type="region of interest" description="Disordered" evidence="4">
    <location>
        <begin position="90"/>
        <end position="119"/>
    </location>
</feature>
<feature type="compositionally biased region" description="Polar residues" evidence="4">
    <location>
        <begin position="993"/>
        <end position="1006"/>
    </location>
</feature>
<feature type="region of interest" description="Disordered" evidence="4">
    <location>
        <begin position="327"/>
        <end position="383"/>
    </location>
</feature>
<dbReference type="SUPFAM" id="SSF53335">
    <property type="entry name" value="S-adenosyl-L-methionine-dependent methyltransferases"/>
    <property type="match status" value="1"/>
</dbReference>
<feature type="region of interest" description="Disordered" evidence="4">
    <location>
        <begin position="749"/>
        <end position="796"/>
    </location>
</feature>
<dbReference type="InterPro" id="IPR029063">
    <property type="entry name" value="SAM-dependent_MTases_sf"/>
</dbReference>
<dbReference type="PANTHER" id="PTHR23245:SF43">
    <property type="entry name" value="TRNA (GUANINE(37)-N1)-METHYLTRANSFERASE 2"/>
    <property type="match status" value="1"/>
</dbReference>
<keyword evidence="7" id="KW-1185">Reference proteome</keyword>
<dbReference type="EMBL" id="DF237102">
    <property type="protein sequence ID" value="GAQ83580.1"/>
    <property type="molecule type" value="Genomic_DNA"/>
</dbReference>
<protein>
    <recommendedName>
        <fullName evidence="5">SAM-dependent methyltransferase TRM5/TYW2-type domain-containing protein</fullName>
    </recommendedName>
</protein>